<protein>
    <submittedName>
        <fullName evidence="2">Uncharacterized protein</fullName>
    </submittedName>
</protein>
<feature type="coiled-coil region" evidence="1">
    <location>
        <begin position="253"/>
        <end position="319"/>
    </location>
</feature>
<accession>A0A8S1MU00</accession>
<dbReference type="OrthoDB" id="298150at2759"/>
<keyword evidence="3" id="KW-1185">Reference proteome</keyword>
<organism evidence="2 3">
    <name type="scientific">Paramecium sonneborni</name>
    <dbReference type="NCBI Taxonomy" id="65129"/>
    <lineage>
        <taxon>Eukaryota</taxon>
        <taxon>Sar</taxon>
        <taxon>Alveolata</taxon>
        <taxon>Ciliophora</taxon>
        <taxon>Intramacronucleata</taxon>
        <taxon>Oligohymenophorea</taxon>
        <taxon>Peniculida</taxon>
        <taxon>Parameciidae</taxon>
        <taxon>Paramecium</taxon>
    </lineage>
</organism>
<dbReference type="Proteomes" id="UP000692954">
    <property type="component" value="Unassembled WGS sequence"/>
</dbReference>
<dbReference type="EMBL" id="CAJJDN010000047">
    <property type="protein sequence ID" value="CAD8084487.1"/>
    <property type="molecule type" value="Genomic_DNA"/>
</dbReference>
<dbReference type="AlphaFoldDB" id="A0A8S1MU00"/>
<reference evidence="2" key="1">
    <citation type="submission" date="2021-01" db="EMBL/GenBank/DDBJ databases">
        <authorList>
            <consortium name="Genoscope - CEA"/>
            <person name="William W."/>
        </authorList>
    </citation>
    <scope>NUCLEOTIDE SEQUENCE</scope>
</reference>
<proteinExistence type="predicted"/>
<evidence type="ECO:0000313" key="2">
    <source>
        <dbReference type="EMBL" id="CAD8084487.1"/>
    </source>
</evidence>
<comment type="caution">
    <text evidence="2">The sequence shown here is derived from an EMBL/GenBank/DDBJ whole genome shotgun (WGS) entry which is preliminary data.</text>
</comment>
<name>A0A8S1MU00_9CILI</name>
<gene>
    <name evidence="2" type="ORF">PSON_ATCC_30995.1.T0470011</name>
</gene>
<evidence type="ECO:0000256" key="1">
    <source>
        <dbReference type="SAM" id="Coils"/>
    </source>
</evidence>
<sequence>MKFVLFVIVGIALAAPISQDLAQLSLLQTPKEEVLEQLGDLLSELRKEQMMDDTQLAQTNAKLEADILISQSQLEAQVNQLKSTNTLIGDLSEEIYTISKTWANLNQQLTDLGARDIQLRDSLANEGAAFDSESSQARRSINGLTQIIQKLTDAVLSQQSLIEKQEIVNTMKQELGQKHPVALLVEVTSKFDKATVQNIILKLEHIQSQQEQQLIQSEQNWTVQQQTYQTLLNEISEVSKKLSFDASTAKTSIAKKQNEKVTADKRKAQLEITIPQTEQVLTNLKQQQDSYNLAYSARKQKRTQEVETLKSAFELLEKKLR</sequence>
<evidence type="ECO:0000313" key="3">
    <source>
        <dbReference type="Proteomes" id="UP000692954"/>
    </source>
</evidence>
<keyword evidence="1" id="KW-0175">Coiled coil</keyword>